<dbReference type="Proteomes" id="UP001528411">
    <property type="component" value="Unassembled WGS sequence"/>
</dbReference>
<protein>
    <submittedName>
        <fullName evidence="1">Uncharacterized protein</fullName>
    </submittedName>
</protein>
<reference evidence="1 2" key="1">
    <citation type="submission" date="2023-01" db="EMBL/GenBank/DDBJ databases">
        <title>Psychrosphaera sp. nov., isolated from marine algae.</title>
        <authorList>
            <person name="Bayburt H."/>
            <person name="Choi B.J."/>
            <person name="Kim J.M."/>
            <person name="Choi D.G."/>
            <person name="Jeon C.O."/>
        </authorList>
    </citation>
    <scope>NUCLEOTIDE SEQUENCE [LARGE SCALE GENOMIC DNA]</scope>
    <source>
        <strain evidence="1 2">G1-22</strain>
    </source>
</reference>
<accession>A0ABT5F894</accession>
<proteinExistence type="predicted"/>
<organism evidence="1 2">
    <name type="scientific">Psychrosphaera algicola</name>
    <dbReference type="NCBI Taxonomy" id="3023714"/>
    <lineage>
        <taxon>Bacteria</taxon>
        <taxon>Pseudomonadati</taxon>
        <taxon>Pseudomonadota</taxon>
        <taxon>Gammaproteobacteria</taxon>
        <taxon>Alteromonadales</taxon>
        <taxon>Pseudoalteromonadaceae</taxon>
        <taxon>Psychrosphaera</taxon>
    </lineage>
</organism>
<evidence type="ECO:0000313" key="1">
    <source>
        <dbReference type="EMBL" id="MDC2887761.1"/>
    </source>
</evidence>
<name>A0ABT5F894_9GAMM</name>
<sequence>MSSALLNGNTQARTDLVKIKRNIKSVQSNLAKPELEINHVRWDSYIDHWTRLQKIQQRLQF</sequence>
<evidence type="ECO:0000313" key="2">
    <source>
        <dbReference type="Proteomes" id="UP001528411"/>
    </source>
</evidence>
<dbReference type="RefSeq" id="WP_272179557.1">
    <property type="nucleotide sequence ID" value="NZ_JAQOMS010000002.1"/>
</dbReference>
<comment type="caution">
    <text evidence="1">The sequence shown here is derived from an EMBL/GenBank/DDBJ whole genome shotgun (WGS) entry which is preliminary data.</text>
</comment>
<keyword evidence="2" id="KW-1185">Reference proteome</keyword>
<gene>
    <name evidence="1" type="ORF">PN838_01460</name>
</gene>
<dbReference type="EMBL" id="JAQOMS010000002">
    <property type="protein sequence ID" value="MDC2887761.1"/>
    <property type="molecule type" value="Genomic_DNA"/>
</dbReference>